<sequence>MSASSPKIAQVVCTYPPYRGGMGKVAFEYTERLRSRGYNVHVFTSKDEDVVDDPDYVHRIPAILSVGNAGVMPSLFNRLKGFDLVHVHYPFFGGAEPVIVRKALRQDQGLIMTYHMDATATGFRGAMFEAHKQVLFPWIANRCDRILVSSKDYYESSALAKLTSVRDRVEIHPFGVDLKKFSPEIEEELQMELGISKNVPILLFVGGLDRAHHFKGLPVLLESLKDLAQPFHLVVVGSGELKETYEALARTHHLSERVTFAGGVSDEDLPRYYALADIFMFPSIRRAEAFGLVALEAAASGLPTIASNLPGVRSVVLDGETGILVTPEDVGALQEAIELLLTRTDLREQLGRSARLHAEAQFNWEPLMTHLEATYKSVLEQQSKREY</sequence>
<gene>
    <name evidence="3" type="ORF">A3I41_04490</name>
</gene>
<dbReference type="EMBL" id="MGEQ01000005">
    <property type="protein sequence ID" value="OGL86807.1"/>
    <property type="molecule type" value="Genomic_DNA"/>
</dbReference>
<dbReference type="GO" id="GO:0016758">
    <property type="term" value="F:hexosyltransferase activity"/>
    <property type="evidence" value="ECO:0007669"/>
    <property type="project" value="TreeGrafter"/>
</dbReference>
<dbReference type="Pfam" id="PF13439">
    <property type="entry name" value="Glyco_transf_4"/>
    <property type="match status" value="1"/>
</dbReference>
<proteinExistence type="predicted"/>
<dbReference type="AlphaFoldDB" id="A0A1F7V9R2"/>
<protein>
    <recommendedName>
        <fullName evidence="5">Glycosyltransferase subfamily 4-like N-terminal domain-containing protein</fullName>
    </recommendedName>
</protein>
<dbReference type="Proteomes" id="UP000176593">
    <property type="component" value="Unassembled WGS sequence"/>
</dbReference>
<feature type="domain" description="Glycosyltransferase subfamily 4-like N-terminal" evidence="2">
    <location>
        <begin position="20"/>
        <end position="179"/>
    </location>
</feature>
<comment type="caution">
    <text evidence="3">The sequence shown here is derived from an EMBL/GenBank/DDBJ whole genome shotgun (WGS) entry which is preliminary data.</text>
</comment>
<evidence type="ECO:0000313" key="4">
    <source>
        <dbReference type="Proteomes" id="UP000176593"/>
    </source>
</evidence>
<dbReference type="Gene3D" id="3.40.50.2000">
    <property type="entry name" value="Glycogen Phosphorylase B"/>
    <property type="match status" value="2"/>
</dbReference>
<feature type="domain" description="Glycosyl transferase family 1" evidence="1">
    <location>
        <begin position="187"/>
        <end position="355"/>
    </location>
</feature>
<accession>A0A1F7V9R2</accession>
<name>A0A1F7V9R2_9BACT</name>
<reference evidence="3 4" key="1">
    <citation type="journal article" date="2016" name="Nat. Commun.">
        <title>Thousands of microbial genomes shed light on interconnected biogeochemical processes in an aquifer system.</title>
        <authorList>
            <person name="Anantharaman K."/>
            <person name="Brown C.T."/>
            <person name="Hug L.A."/>
            <person name="Sharon I."/>
            <person name="Castelle C.J."/>
            <person name="Probst A.J."/>
            <person name="Thomas B.C."/>
            <person name="Singh A."/>
            <person name="Wilkins M.J."/>
            <person name="Karaoz U."/>
            <person name="Brodie E.L."/>
            <person name="Williams K.H."/>
            <person name="Hubbard S.S."/>
            <person name="Banfield J.F."/>
        </authorList>
    </citation>
    <scope>NUCLEOTIDE SEQUENCE [LARGE SCALE GENOMIC DNA]</scope>
</reference>
<evidence type="ECO:0000259" key="2">
    <source>
        <dbReference type="Pfam" id="PF13439"/>
    </source>
</evidence>
<evidence type="ECO:0000313" key="3">
    <source>
        <dbReference type="EMBL" id="OGL86807.1"/>
    </source>
</evidence>
<dbReference type="InterPro" id="IPR028098">
    <property type="entry name" value="Glyco_trans_4-like_N"/>
</dbReference>
<dbReference type="InterPro" id="IPR001296">
    <property type="entry name" value="Glyco_trans_1"/>
</dbReference>
<dbReference type="InterPro" id="IPR050194">
    <property type="entry name" value="Glycosyltransferase_grp1"/>
</dbReference>
<dbReference type="Pfam" id="PF00534">
    <property type="entry name" value="Glycos_transf_1"/>
    <property type="match status" value="1"/>
</dbReference>
<dbReference type="SUPFAM" id="SSF53756">
    <property type="entry name" value="UDP-Glycosyltransferase/glycogen phosphorylase"/>
    <property type="match status" value="1"/>
</dbReference>
<organism evidence="3 4">
    <name type="scientific">Candidatus Uhrbacteria bacterium RIFCSPLOWO2_02_FULL_48_18</name>
    <dbReference type="NCBI Taxonomy" id="1802408"/>
    <lineage>
        <taxon>Bacteria</taxon>
        <taxon>Candidatus Uhriibacteriota</taxon>
    </lineage>
</organism>
<dbReference type="PANTHER" id="PTHR45947:SF3">
    <property type="entry name" value="SULFOQUINOVOSYL TRANSFERASE SQD2"/>
    <property type="match status" value="1"/>
</dbReference>
<evidence type="ECO:0000259" key="1">
    <source>
        <dbReference type="Pfam" id="PF00534"/>
    </source>
</evidence>
<evidence type="ECO:0008006" key="5">
    <source>
        <dbReference type="Google" id="ProtNLM"/>
    </source>
</evidence>
<dbReference type="PANTHER" id="PTHR45947">
    <property type="entry name" value="SULFOQUINOVOSYL TRANSFERASE SQD2"/>
    <property type="match status" value="1"/>
</dbReference>